<gene>
    <name evidence="9" type="ORF">B2A_10685</name>
</gene>
<evidence type="ECO:0000259" key="8">
    <source>
        <dbReference type="PROSITE" id="PS50855"/>
    </source>
</evidence>
<dbReference type="PANTHER" id="PTHR10422">
    <property type="entry name" value="CYTOCHROME C OXIDASE SUBUNIT 1"/>
    <property type="match status" value="1"/>
</dbReference>
<keyword evidence="9" id="KW-0560">Oxidoreductase</keyword>
<dbReference type="GO" id="GO:0046872">
    <property type="term" value="F:metal ion binding"/>
    <property type="evidence" value="ECO:0007669"/>
    <property type="project" value="UniProtKB-KW"/>
</dbReference>
<evidence type="ECO:0000256" key="2">
    <source>
        <dbReference type="ARBA" id="ARBA00022617"/>
    </source>
</evidence>
<accession>T0ZBE9</accession>
<dbReference type="GO" id="GO:0005886">
    <property type="term" value="C:plasma membrane"/>
    <property type="evidence" value="ECO:0007669"/>
    <property type="project" value="TreeGrafter"/>
</dbReference>
<keyword evidence="7" id="KW-0812">Transmembrane</keyword>
<comment type="caution">
    <text evidence="9">The sequence shown here is derived from an EMBL/GenBank/DDBJ whole genome shotgun (WGS) entry which is preliminary data.</text>
</comment>
<keyword evidence="3" id="KW-0479">Metal-binding</keyword>
<keyword evidence="1" id="KW-0813">Transport</keyword>
<dbReference type="GO" id="GO:0016966">
    <property type="term" value="F:nitric oxide reductase activity"/>
    <property type="evidence" value="ECO:0007669"/>
    <property type="project" value="UniProtKB-EC"/>
</dbReference>
<evidence type="ECO:0000313" key="9">
    <source>
        <dbReference type="EMBL" id="EQD41412.1"/>
    </source>
</evidence>
<keyword evidence="7" id="KW-0472">Membrane</keyword>
<keyword evidence="4" id="KW-0249">Electron transport</keyword>
<dbReference type="EMBL" id="AUZZ01007693">
    <property type="protein sequence ID" value="EQD41412.1"/>
    <property type="molecule type" value="Genomic_DNA"/>
</dbReference>
<dbReference type="InterPro" id="IPR000883">
    <property type="entry name" value="Cyt_C_Oxase_1"/>
</dbReference>
<feature type="non-terminal residue" evidence="9">
    <location>
        <position position="85"/>
    </location>
</feature>
<dbReference type="Pfam" id="PF00115">
    <property type="entry name" value="COX1"/>
    <property type="match status" value="1"/>
</dbReference>
<dbReference type="GO" id="GO:0009060">
    <property type="term" value="P:aerobic respiration"/>
    <property type="evidence" value="ECO:0007669"/>
    <property type="project" value="InterPro"/>
</dbReference>
<dbReference type="EC" id="1.7.2.5" evidence="9"/>
<reference evidence="9" key="1">
    <citation type="submission" date="2013-08" db="EMBL/GenBank/DDBJ databases">
        <authorList>
            <person name="Mendez C."/>
            <person name="Richter M."/>
            <person name="Ferrer M."/>
            <person name="Sanchez J."/>
        </authorList>
    </citation>
    <scope>NUCLEOTIDE SEQUENCE</scope>
</reference>
<dbReference type="InterPro" id="IPR023616">
    <property type="entry name" value="Cyt_c_oxase-like_su1_dom"/>
</dbReference>
<dbReference type="InterPro" id="IPR036927">
    <property type="entry name" value="Cyt_c_oxase-like_su1_sf"/>
</dbReference>
<feature type="domain" description="Cytochrome oxidase subunit I profile" evidence="8">
    <location>
        <begin position="1"/>
        <end position="85"/>
    </location>
</feature>
<dbReference type="Gene3D" id="1.20.210.10">
    <property type="entry name" value="Cytochrome c oxidase-like, subunit I domain"/>
    <property type="match status" value="1"/>
</dbReference>
<evidence type="ECO:0000256" key="4">
    <source>
        <dbReference type="ARBA" id="ARBA00022982"/>
    </source>
</evidence>
<protein>
    <submittedName>
        <fullName evidence="9">Cytochrome c oxidase subunit I</fullName>
        <ecNumber evidence="9">1.7.2.5</ecNumber>
    </submittedName>
</protein>
<keyword evidence="2" id="KW-0349">Heme</keyword>
<feature type="transmembrane region" description="Helical" evidence="7">
    <location>
        <begin position="60"/>
        <end position="83"/>
    </location>
</feature>
<dbReference type="GO" id="GO:0015990">
    <property type="term" value="P:electron transport coupled proton transport"/>
    <property type="evidence" value="ECO:0007669"/>
    <property type="project" value="TreeGrafter"/>
</dbReference>
<dbReference type="PANTHER" id="PTHR10422:SF35">
    <property type="entry name" value="CYTOCHROME BO(3) UBIQUINOL OXIDASE SUBUNIT 1"/>
    <property type="match status" value="1"/>
</dbReference>
<dbReference type="GO" id="GO:0022904">
    <property type="term" value="P:respiratory electron transport chain"/>
    <property type="evidence" value="ECO:0007669"/>
    <property type="project" value="TreeGrafter"/>
</dbReference>
<evidence type="ECO:0000256" key="3">
    <source>
        <dbReference type="ARBA" id="ARBA00022723"/>
    </source>
</evidence>
<evidence type="ECO:0000256" key="7">
    <source>
        <dbReference type="SAM" id="Phobius"/>
    </source>
</evidence>
<name>T0ZBE9_9ZZZZ</name>
<keyword evidence="6" id="KW-0186">Copper</keyword>
<evidence type="ECO:0000256" key="6">
    <source>
        <dbReference type="ARBA" id="ARBA00023008"/>
    </source>
</evidence>
<dbReference type="SUPFAM" id="SSF81442">
    <property type="entry name" value="Cytochrome c oxidase subunit I-like"/>
    <property type="match status" value="1"/>
</dbReference>
<dbReference type="GO" id="GO:0004129">
    <property type="term" value="F:cytochrome-c oxidase activity"/>
    <property type="evidence" value="ECO:0007669"/>
    <property type="project" value="InterPro"/>
</dbReference>
<keyword evidence="7" id="KW-1133">Transmembrane helix</keyword>
<feature type="transmembrane region" description="Helical" evidence="7">
    <location>
        <begin position="24"/>
        <end position="48"/>
    </location>
</feature>
<dbReference type="GO" id="GO:0009486">
    <property type="term" value="F:cytochrome bo3 ubiquinol oxidase activity"/>
    <property type="evidence" value="ECO:0007669"/>
    <property type="project" value="TreeGrafter"/>
</dbReference>
<dbReference type="PROSITE" id="PS50855">
    <property type="entry name" value="COX1"/>
    <property type="match status" value="1"/>
</dbReference>
<sequence>MFAGLSYWAPKIFGFKLNDTLGRAAFWCWVVGFYVAFMPLYVLGFMGATRRMDHYNVPAWHPLFIIAWVGAMIIFTGIILQIAQV</sequence>
<keyword evidence="5" id="KW-0408">Iron</keyword>
<dbReference type="GO" id="GO:0020037">
    <property type="term" value="F:heme binding"/>
    <property type="evidence" value="ECO:0007669"/>
    <property type="project" value="InterPro"/>
</dbReference>
<evidence type="ECO:0000256" key="5">
    <source>
        <dbReference type="ARBA" id="ARBA00023004"/>
    </source>
</evidence>
<reference evidence="9" key="2">
    <citation type="journal article" date="2014" name="ISME J.">
        <title>Microbial stratification in low pH oxic and suboxic macroscopic growths along an acid mine drainage.</title>
        <authorList>
            <person name="Mendez-Garcia C."/>
            <person name="Mesa V."/>
            <person name="Sprenger R.R."/>
            <person name="Richter M."/>
            <person name="Diez M.S."/>
            <person name="Solano J."/>
            <person name="Bargiela R."/>
            <person name="Golyshina O.V."/>
            <person name="Manteca A."/>
            <person name="Ramos J.L."/>
            <person name="Gallego J.R."/>
            <person name="Llorente I."/>
            <person name="Martins Dos Santos V.A."/>
            <person name="Jensen O.N."/>
            <person name="Pelaez A.I."/>
            <person name="Sanchez J."/>
            <person name="Ferrer M."/>
        </authorList>
    </citation>
    <scope>NUCLEOTIDE SEQUENCE</scope>
</reference>
<organism evidence="9">
    <name type="scientific">mine drainage metagenome</name>
    <dbReference type="NCBI Taxonomy" id="410659"/>
    <lineage>
        <taxon>unclassified sequences</taxon>
        <taxon>metagenomes</taxon>
        <taxon>ecological metagenomes</taxon>
    </lineage>
</organism>
<proteinExistence type="predicted"/>
<evidence type="ECO:0000256" key="1">
    <source>
        <dbReference type="ARBA" id="ARBA00022448"/>
    </source>
</evidence>
<dbReference type="AlphaFoldDB" id="T0ZBE9"/>